<feature type="non-terminal residue" evidence="3">
    <location>
        <position position="308"/>
    </location>
</feature>
<organism evidence="3">
    <name type="scientific">marine metagenome</name>
    <dbReference type="NCBI Taxonomy" id="408172"/>
    <lineage>
        <taxon>unclassified sequences</taxon>
        <taxon>metagenomes</taxon>
        <taxon>ecological metagenomes</taxon>
    </lineage>
</organism>
<dbReference type="InterPro" id="IPR052515">
    <property type="entry name" value="Gfo/Idh/MocA_Oxidoreductase"/>
</dbReference>
<sequence length="308" mass="35080">MSNRPIVLIGAGGIVESAHLPAYQKAGLKVIGITDLDQQKARNIAKKFNIPNVYDSVHQATIHAPEHAIFDIAIPASGLVDLLPTFRNGSMLLIQKPMGENIKQARQIKQICRQKDFAANINFQMRFAPQVTEARKMISRGTIGKLHDIEMRVTVYTPWHLWDFLEKCDRVEILYHSIHYIDLIRSFWGNPIGVLAKTTKHPEMMNMASSRSNIIMDYGDIKRANITTNHGHKYGLRHQESYLKFEGTKGAIKICFGLLMDYPKGTVDSFEYHILENQRETEWISKEIGGTWFPDAFIGSILNMMQPK</sequence>
<dbReference type="EMBL" id="UINC01105698">
    <property type="protein sequence ID" value="SVC69831.1"/>
    <property type="molecule type" value="Genomic_DNA"/>
</dbReference>
<dbReference type="InterPro" id="IPR055170">
    <property type="entry name" value="GFO_IDH_MocA-like_dom"/>
</dbReference>
<dbReference type="Gene3D" id="3.30.360.10">
    <property type="entry name" value="Dihydrodipicolinate Reductase, domain 2"/>
    <property type="match status" value="1"/>
</dbReference>
<dbReference type="Gene3D" id="3.40.50.720">
    <property type="entry name" value="NAD(P)-binding Rossmann-like Domain"/>
    <property type="match status" value="1"/>
</dbReference>
<dbReference type="PANTHER" id="PTHR43249">
    <property type="entry name" value="UDP-N-ACETYL-2-AMINO-2-DEOXY-D-GLUCURONATE OXIDASE"/>
    <property type="match status" value="1"/>
</dbReference>
<dbReference type="Pfam" id="PF22725">
    <property type="entry name" value="GFO_IDH_MocA_C3"/>
    <property type="match status" value="1"/>
</dbReference>
<dbReference type="PANTHER" id="PTHR43249:SF1">
    <property type="entry name" value="D-GLUCOSIDE 3-DEHYDROGENASE"/>
    <property type="match status" value="1"/>
</dbReference>
<proteinExistence type="predicted"/>
<evidence type="ECO:0000259" key="1">
    <source>
        <dbReference type="Pfam" id="PF01408"/>
    </source>
</evidence>
<dbReference type="Pfam" id="PF01408">
    <property type="entry name" value="GFO_IDH_MocA"/>
    <property type="match status" value="1"/>
</dbReference>
<feature type="domain" description="GFO/IDH/MocA-like oxidoreductase" evidence="2">
    <location>
        <begin position="132"/>
        <end position="252"/>
    </location>
</feature>
<dbReference type="GO" id="GO:0000166">
    <property type="term" value="F:nucleotide binding"/>
    <property type="evidence" value="ECO:0007669"/>
    <property type="project" value="InterPro"/>
</dbReference>
<dbReference type="InterPro" id="IPR036291">
    <property type="entry name" value="NAD(P)-bd_dom_sf"/>
</dbReference>
<evidence type="ECO:0000313" key="3">
    <source>
        <dbReference type="EMBL" id="SVC69831.1"/>
    </source>
</evidence>
<evidence type="ECO:0008006" key="4">
    <source>
        <dbReference type="Google" id="ProtNLM"/>
    </source>
</evidence>
<evidence type="ECO:0000259" key="2">
    <source>
        <dbReference type="Pfam" id="PF22725"/>
    </source>
</evidence>
<reference evidence="3" key="1">
    <citation type="submission" date="2018-05" db="EMBL/GenBank/DDBJ databases">
        <authorList>
            <person name="Lanie J.A."/>
            <person name="Ng W.-L."/>
            <person name="Kazmierczak K.M."/>
            <person name="Andrzejewski T.M."/>
            <person name="Davidsen T.M."/>
            <person name="Wayne K.J."/>
            <person name="Tettelin H."/>
            <person name="Glass J.I."/>
            <person name="Rusch D."/>
            <person name="Podicherti R."/>
            <person name="Tsui H.-C.T."/>
            <person name="Winkler M.E."/>
        </authorList>
    </citation>
    <scope>NUCLEOTIDE SEQUENCE</scope>
</reference>
<protein>
    <recommendedName>
        <fullName evidence="4">Gfo/Idh/MocA-like oxidoreductase N-terminal domain-containing protein</fullName>
    </recommendedName>
</protein>
<dbReference type="InterPro" id="IPR000683">
    <property type="entry name" value="Gfo/Idh/MocA-like_OxRdtase_N"/>
</dbReference>
<accession>A0A382PD69</accession>
<gene>
    <name evidence="3" type="ORF">METZ01_LOCUS322685</name>
</gene>
<dbReference type="AlphaFoldDB" id="A0A382PD69"/>
<dbReference type="SUPFAM" id="SSF51735">
    <property type="entry name" value="NAD(P)-binding Rossmann-fold domains"/>
    <property type="match status" value="1"/>
</dbReference>
<feature type="domain" description="Gfo/Idh/MocA-like oxidoreductase N-terminal" evidence="1">
    <location>
        <begin position="6"/>
        <end position="116"/>
    </location>
</feature>
<dbReference type="SUPFAM" id="SSF55347">
    <property type="entry name" value="Glyceraldehyde-3-phosphate dehydrogenase-like, C-terminal domain"/>
    <property type="match status" value="1"/>
</dbReference>
<name>A0A382PD69_9ZZZZ</name>